<dbReference type="OrthoDB" id="9781630at2"/>
<name>E3DLW5_HALPG</name>
<proteinExistence type="predicted"/>
<dbReference type="CDD" id="cd07377">
    <property type="entry name" value="WHTH_GntR"/>
    <property type="match status" value="1"/>
</dbReference>
<keyword evidence="3" id="KW-0804">Transcription</keyword>
<reference evidence="6" key="1">
    <citation type="submission" date="2010-10" db="EMBL/GenBank/DDBJ databases">
        <title>The complete genome of Halanaerobium praevalens DSM 2228.</title>
        <authorList>
            <consortium name="US DOE Joint Genome Institute (JGI-PGF)"/>
            <person name="Lucas S."/>
            <person name="Copeland A."/>
            <person name="Lapidus A."/>
            <person name="Glavina del Rio T."/>
            <person name="Dalin E."/>
            <person name="Tice H."/>
            <person name="Bruce D."/>
            <person name="Goodwin L."/>
            <person name="Pitluck S."/>
            <person name="Kyrpides N."/>
            <person name="Mavromatis K."/>
            <person name="Ivanova N."/>
            <person name="Ovchinnikova G."/>
            <person name="Chertkov O."/>
            <person name="Detter J.C."/>
            <person name="Han C."/>
            <person name="Larimer F."/>
            <person name="Land M."/>
            <person name="Hauser L."/>
            <person name="Markowitz V."/>
            <person name="Cheng J.-F."/>
            <person name="Hugenholtz P."/>
            <person name="Woyke T."/>
            <person name="Wu D."/>
            <person name="Tindall B."/>
            <person name="Pomrenke H.G."/>
            <person name="Brambilla E."/>
            <person name="Klenk H.-P."/>
            <person name="Eisen J.A."/>
        </authorList>
    </citation>
    <scope>NUCLEOTIDE SEQUENCE [LARGE SCALE GENOMIC DNA]</scope>
    <source>
        <strain evidence="6">ATCC 33744 / DSM 2228 / GSL</strain>
    </source>
</reference>
<organism evidence="5 6">
    <name type="scientific">Halanaerobium praevalens (strain ATCC 33744 / DSM 2228 / GSL)</name>
    <dbReference type="NCBI Taxonomy" id="572479"/>
    <lineage>
        <taxon>Bacteria</taxon>
        <taxon>Bacillati</taxon>
        <taxon>Bacillota</taxon>
        <taxon>Clostridia</taxon>
        <taxon>Halanaerobiales</taxon>
        <taxon>Halanaerobiaceae</taxon>
        <taxon>Halanaerobium</taxon>
    </lineage>
</organism>
<dbReference type="AlphaFoldDB" id="E3DLW5"/>
<keyword evidence="1" id="KW-0805">Transcription regulation</keyword>
<dbReference type="eggNOG" id="COG1802">
    <property type="taxonomic scope" value="Bacteria"/>
</dbReference>
<dbReference type="Gene3D" id="1.10.10.10">
    <property type="entry name" value="Winged helix-like DNA-binding domain superfamily/Winged helix DNA-binding domain"/>
    <property type="match status" value="1"/>
</dbReference>
<dbReference type="InterPro" id="IPR036390">
    <property type="entry name" value="WH_DNA-bd_sf"/>
</dbReference>
<dbReference type="Gene3D" id="1.20.120.530">
    <property type="entry name" value="GntR ligand-binding domain-like"/>
    <property type="match status" value="1"/>
</dbReference>
<protein>
    <submittedName>
        <fullName evidence="5">Transcriptional regulator, GntR family</fullName>
    </submittedName>
</protein>
<dbReference type="PANTHER" id="PTHR43537:SF24">
    <property type="entry name" value="GLUCONATE OPERON TRANSCRIPTIONAL REPRESSOR"/>
    <property type="match status" value="1"/>
</dbReference>
<dbReference type="STRING" id="572479.Hprae_0065"/>
<dbReference type="KEGG" id="hpk:Hprae_0065"/>
<dbReference type="Proteomes" id="UP000006866">
    <property type="component" value="Chromosome"/>
</dbReference>
<feature type="domain" description="HTH gntR-type" evidence="4">
    <location>
        <begin position="10"/>
        <end position="77"/>
    </location>
</feature>
<evidence type="ECO:0000256" key="3">
    <source>
        <dbReference type="ARBA" id="ARBA00023163"/>
    </source>
</evidence>
<dbReference type="InterPro" id="IPR011711">
    <property type="entry name" value="GntR_C"/>
</dbReference>
<dbReference type="InterPro" id="IPR036388">
    <property type="entry name" value="WH-like_DNA-bd_sf"/>
</dbReference>
<dbReference type="PATRIC" id="fig|572479.3.peg.69"/>
<keyword evidence="2" id="KW-0238">DNA-binding</keyword>
<dbReference type="PROSITE" id="PS50949">
    <property type="entry name" value="HTH_GNTR"/>
    <property type="match status" value="1"/>
</dbReference>
<dbReference type="EMBL" id="CP002175">
    <property type="protein sequence ID" value="ADO76224.1"/>
    <property type="molecule type" value="Genomic_DNA"/>
</dbReference>
<accession>E3DLW5</accession>
<dbReference type="RefSeq" id="WP_014552259.1">
    <property type="nucleotide sequence ID" value="NC_017455.1"/>
</dbReference>
<dbReference type="Pfam" id="PF07729">
    <property type="entry name" value="FCD"/>
    <property type="match status" value="1"/>
</dbReference>
<evidence type="ECO:0000313" key="5">
    <source>
        <dbReference type="EMBL" id="ADO76224.1"/>
    </source>
</evidence>
<dbReference type="SMART" id="SM00345">
    <property type="entry name" value="HTH_GNTR"/>
    <property type="match status" value="1"/>
</dbReference>
<evidence type="ECO:0000256" key="2">
    <source>
        <dbReference type="ARBA" id="ARBA00023125"/>
    </source>
</evidence>
<dbReference type="HOGENOM" id="CLU_017584_5_2_9"/>
<dbReference type="SUPFAM" id="SSF48008">
    <property type="entry name" value="GntR ligand-binding domain-like"/>
    <property type="match status" value="1"/>
</dbReference>
<sequence length="222" mass="25859">MNSQKSYQTQSLKDVAVDYLTQKIMTGEYKPNEKINEVQISKELGISRAPIREGIKELSSQGLVNQIPRKGTYVVELTEKDVKEIYEIRISIENSIIEKVITENRLKNKDFACLKQKIKLMEKIANSKADFNTKKIKINREDIKFHKYIWEKADSPRRLEILFDLHRQLQMAMLFDTEMTGDLKNTAETHHAIVKYLKAGDIQKTQAALVDHIEMYNLENQN</sequence>
<dbReference type="SMART" id="SM00895">
    <property type="entry name" value="FCD"/>
    <property type="match status" value="1"/>
</dbReference>
<gene>
    <name evidence="5" type="ordered locus">Hprae_0065</name>
</gene>
<dbReference type="SUPFAM" id="SSF46785">
    <property type="entry name" value="Winged helix' DNA-binding domain"/>
    <property type="match status" value="1"/>
</dbReference>
<dbReference type="InterPro" id="IPR008920">
    <property type="entry name" value="TF_FadR/GntR_C"/>
</dbReference>
<keyword evidence="6" id="KW-1185">Reference proteome</keyword>
<dbReference type="InterPro" id="IPR000524">
    <property type="entry name" value="Tscrpt_reg_HTH_GntR"/>
</dbReference>
<evidence type="ECO:0000256" key="1">
    <source>
        <dbReference type="ARBA" id="ARBA00023015"/>
    </source>
</evidence>
<dbReference type="Pfam" id="PF00392">
    <property type="entry name" value="GntR"/>
    <property type="match status" value="1"/>
</dbReference>
<evidence type="ECO:0000259" key="4">
    <source>
        <dbReference type="PROSITE" id="PS50949"/>
    </source>
</evidence>
<evidence type="ECO:0000313" key="6">
    <source>
        <dbReference type="Proteomes" id="UP000006866"/>
    </source>
</evidence>
<dbReference type="GO" id="GO:0003700">
    <property type="term" value="F:DNA-binding transcription factor activity"/>
    <property type="evidence" value="ECO:0007669"/>
    <property type="project" value="InterPro"/>
</dbReference>
<dbReference type="GO" id="GO:0003677">
    <property type="term" value="F:DNA binding"/>
    <property type="evidence" value="ECO:0007669"/>
    <property type="project" value="UniProtKB-KW"/>
</dbReference>
<reference evidence="5 6" key="2">
    <citation type="journal article" date="2011" name="Stand. Genomic Sci.">
        <title>Complete genome sequence of the extremely halophilic Halanaerobium praevalens type strain (GSL).</title>
        <authorList>
            <person name="Ivanova N."/>
            <person name="Sikorski J."/>
            <person name="Chertkov O."/>
            <person name="Nolan M."/>
            <person name="Lucas S."/>
            <person name="Hammon N."/>
            <person name="Deshpande S."/>
            <person name="Cheng J.F."/>
            <person name="Tapia R."/>
            <person name="Han C."/>
            <person name="Goodwin L."/>
            <person name="Pitluck S."/>
            <person name="Huntemann M."/>
            <person name="Liolios K."/>
            <person name="Pagani I."/>
            <person name="Mavromatis K."/>
            <person name="Ovchinikova G."/>
            <person name="Pati A."/>
            <person name="Chen A."/>
            <person name="Palaniappan K."/>
            <person name="Land M."/>
            <person name="Hauser L."/>
            <person name="Brambilla E.M."/>
            <person name="Kannan K.P."/>
            <person name="Rohde M."/>
            <person name="Tindall B.J."/>
            <person name="Goker M."/>
            <person name="Detter J.C."/>
            <person name="Woyke T."/>
            <person name="Bristow J."/>
            <person name="Eisen J.A."/>
            <person name="Markowitz V."/>
            <person name="Hugenholtz P."/>
            <person name="Kyrpides N.C."/>
            <person name="Klenk H.P."/>
            <person name="Lapidus A."/>
        </authorList>
    </citation>
    <scope>NUCLEOTIDE SEQUENCE [LARGE SCALE GENOMIC DNA]</scope>
    <source>
        <strain evidence="6">ATCC 33744 / DSM 2228 / GSL</strain>
    </source>
</reference>
<dbReference type="PANTHER" id="PTHR43537">
    <property type="entry name" value="TRANSCRIPTIONAL REGULATOR, GNTR FAMILY"/>
    <property type="match status" value="1"/>
</dbReference>